<feature type="transmembrane region" description="Helical" evidence="6">
    <location>
        <begin position="201"/>
        <end position="223"/>
    </location>
</feature>
<dbReference type="RefSeq" id="WP_034269556.1">
    <property type="nucleotide sequence ID" value="NZ_CP010586.1"/>
</dbReference>
<name>A0A806TCV4_PRIMG</name>
<dbReference type="PANTHER" id="PTHR30618">
    <property type="entry name" value="NCS1 FAMILY PURINE/PYRIMIDINE TRANSPORTER"/>
    <property type="match status" value="1"/>
</dbReference>
<dbReference type="Pfam" id="PF02133">
    <property type="entry name" value="Transp_cyt_pur"/>
    <property type="match status" value="1"/>
</dbReference>
<evidence type="ECO:0000256" key="1">
    <source>
        <dbReference type="ARBA" id="ARBA00004141"/>
    </source>
</evidence>
<evidence type="ECO:0000256" key="2">
    <source>
        <dbReference type="ARBA" id="ARBA00008974"/>
    </source>
</evidence>
<keyword evidence="5 6" id="KW-0472">Membrane</keyword>
<comment type="subcellular location">
    <subcellularLocation>
        <location evidence="1">Membrane</location>
        <topology evidence="1">Multi-pass membrane protein</topology>
    </subcellularLocation>
</comment>
<evidence type="ECO:0000256" key="6">
    <source>
        <dbReference type="SAM" id="Phobius"/>
    </source>
</evidence>
<organism evidence="7 8">
    <name type="scientific">Priestia megaterium Q3</name>
    <dbReference type="NCBI Taxonomy" id="1452722"/>
    <lineage>
        <taxon>Bacteria</taxon>
        <taxon>Bacillati</taxon>
        <taxon>Bacillota</taxon>
        <taxon>Bacilli</taxon>
        <taxon>Bacillales</taxon>
        <taxon>Bacillaceae</taxon>
        <taxon>Priestia</taxon>
    </lineage>
</organism>
<feature type="transmembrane region" description="Helical" evidence="6">
    <location>
        <begin position="51"/>
        <end position="71"/>
    </location>
</feature>
<feature type="transmembrane region" description="Helical" evidence="6">
    <location>
        <begin position="394"/>
        <end position="415"/>
    </location>
</feature>
<feature type="transmembrane region" description="Helical" evidence="6">
    <location>
        <begin position="348"/>
        <end position="373"/>
    </location>
</feature>
<evidence type="ECO:0000256" key="4">
    <source>
        <dbReference type="ARBA" id="ARBA00022989"/>
    </source>
</evidence>
<evidence type="ECO:0000313" key="8">
    <source>
        <dbReference type="Proteomes" id="UP000036410"/>
    </source>
</evidence>
<dbReference type="Gene3D" id="1.10.4160.10">
    <property type="entry name" value="Hydantoin permease"/>
    <property type="match status" value="1"/>
</dbReference>
<feature type="transmembrane region" description="Helical" evidence="6">
    <location>
        <begin position="136"/>
        <end position="154"/>
    </location>
</feature>
<dbReference type="InterPro" id="IPR001248">
    <property type="entry name" value="Pur-cyt_permease"/>
</dbReference>
<dbReference type="GO" id="GO:0005886">
    <property type="term" value="C:plasma membrane"/>
    <property type="evidence" value="ECO:0007669"/>
    <property type="project" value="TreeGrafter"/>
</dbReference>
<feature type="transmembrane region" description="Helical" evidence="6">
    <location>
        <begin position="284"/>
        <end position="302"/>
    </location>
</feature>
<sequence>MKNSLISKDIVPTLAKQRVISGFGFFNIWVGMAVIIATFQIGANGIDSMSLWKLAGAILLANIIIAIIGSLSGDIGVEHGLSFAAYLRAPFGIKGVHIPAVSKGIIASIWFGIQTYLGATAINYIFHSLTGFDSWFFWYVAFAVVQIINTAMGIKAIDRFAVVAAPSIILISVWIFFKVAGMADDKGIDVYSYVGTKDTTTWFLVMAANMGFWSALAVDIPNITRYVKAPKNERSWLKRNKNNYIPHLTALPIVQTFMGVIGAVSFLGTGLWNPIEVIQQTSTGWVMAVVLIMVVLAQWSTNSAANLIPASLTFVNAGSRFKVSYTVGIILAGVVGTLFQPWAILDQLFIFLGYYGAVLSALAGIMLCDYYIIRRRRLNVEELYAEEGQYKFDGGVNWAGMISWIIAGGAAIYFLDYMYIVGFPLGIACYFVLMKAWYLKRHPQKEIDSRFSDDYLGTTVGRDWHIEVPEEAIQPSLNEVGVKKGDLA</sequence>
<evidence type="ECO:0000256" key="5">
    <source>
        <dbReference type="ARBA" id="ARBA00023136"/>
    </source>
</evidence>
<keyword evidence="3 6" id="KW-0812">Transmembrane</keyword>
<dbReference type="AlphaFoldDB" id="A0A806TCV4"/>
<evidence type="ECO:0000313" key="7">
    <source>
        <dbReference type="EMBL" id="AKP75821.1"/>
    </source>
</evidence>
<feature type="transmembrane region" description="Helical" evidence="6">
    <location>
        <begin position="421"/>
        <end position="439"/>
    </location>
</feature>
<protein>
    <submittedName>
        <fullName evidence="7">Allantoin transport protein</fullName>
    </submittedName>
</protein>
<feature type="transmembrane region" description="Helical" evidence="6">
    <location>
        <begin position="20"/>
        <end position="39"/>
    </location>
</feature>
<dbReference type="InterPro" id="IPR045225">
    <property type="entry name" value="Uracil/uridine/allantoin_perm"/>
</dbReference>
<feature type="transmembrane region" description="Helical" evidence="6">
    <location>
        <begin position="244"/>
        <end position="272"/>
    </location>
</feature>
<evidence type="ECO:0000256" key="3">
    <source>
        <dbReference type="ARBA" id="ARBA00022692"/>
    </source>
</evidence>
<dbReference type="PANTHER" id="PTHR30618:SF0">
    <property type="entry name" value="PURINE-URACIL PERMEASE NCS1"/>
    <property type="match status" value="1"/>
</dbReference>
<gene>
    <name evidence="7" type="primary">pucI_2</name>
    <name evidence="7" type="ORF">AS52_00856</name>
</gene>
<comment type="similarity">
    <text evidence="2">Belongs to the purine-cytosine permease (2.A.39) family.</text>
</comment>
<dbReference type="Proteomes" id="UP000036410">
    <property type="component" value="Chromosome"/>
</dbReference>
<keyword evidence="4 6" id="KW-1133">Transmembrane helix</keyword>
<dbReference type="EMBL" id="CP010586">
    <property type="protein sequence ID" value="AKP75821.1"/>
    <property type="molecule type" value="Genomic_DNA"/>
</dbReference>
<proteinExistence type="inferred from homology"/>
<feature type="transmembrane region" description="Helical" evidence="6">
    <location>
        <begin position="323"/>
        <end position="342"/>
    </location>
</feature>
<accession>A0A806TCV4</accession>
<dbReference type="CDD" id="cd10323">
    <property type="entry name" value="SLC-NCS1sbd"/>
    <property type="match status" value="1"/>
</dbReference>
<feature type="transmembrane region" description="Helical" evidence="6">
    <location>
        <begin position="161"/>
        <end position="181"/>
    </location>
</feature>
<dbReference type="GO" id="GO:0015205">
    <property type="term" value="F:nucleobase transmembrane transporter activity"/>
    <property type="evidence" value="ECO:0007669"/>
    <property type="project" value="TreeGrafter"/>
</dbReference>
<reference evidence="7 8" key="1">
    <citation type="submission" date="2015-01" db="EMBL/GenBank/DDBJ databases">
        <title>Genome sequence of bacillus megaterium Q3.</title>
        <authorList>
            <person name="Wang Y."/>
            <person name="Luo K."/>
            <person name="Bai L."/>
            <person name="Luo F."/>
        </authorList>
    </citation>
    <scope>NUCLEOTIDE SEQUENCE [LARGE SCALE GENOMIC DNA]</scope>
    <source>
        <strain evidence="7 8">Q3</strain>
    </source>
</reference>